<evidence type="ECO:0000313" key="2">
    <source>
        <dbReference type="Proteomes" id="UP000464657"/>
    </source>
</evidence>
<proteinExistence type="predicted"/>
<dbReference type="RefSeq" id="WP_160131526.1">
    <property type="nucleotide sequence ID" value="NZ_CP019288.1"/>
</dbReference>
<keyword evidence="2" id="KW-1185">Reference proteome</keyword>
<gene>
    <name evidence="1" type="ORF">IMCC3317_44150</name>
</gene>
<name>A0A7L4ZQU2_9FLAO</name>
<accession>A0A7L4ZQU2</accession>
<protein>
    <submittedName>
        <fullName evidence="1">Uncharacterized protein</fullName>
    </submittedName>
</protein>
<evidence type="ECO:0000313" key="1">
    <source>
        <dbReference type="EMBL" id="QHI39015.1"/>
    </source>
</evidence>
<dbReference type="OrthoDB" id="282859at2"/>
<organism evidence="1 2">
    <name type="scientific">Kordia antarctica</name>
    <dbReference type="NCBI Taxonomy" id="1218801"/>
    <lineage>
        <taxon>Bacteria</taxon>
        <taxon>Pseudomonadati</taxon>
        <taxon>Bacteroidota</taxon>
        <taxon>Flavobacteriia</taxon>
        <taxon>Flavobacteriales</taxon>
        <taxon>Flavobacteriaceae</taxon>
        <taxon>Kordia</taxon>
    </lineage>
</organism>
<dbReference type="AlphaFoldDB" id="A0A7L4ZQU2"/>
<sequence>MKKIAITVLGMFLIIACNNTTKKAETPKETPKAEKVVTKNYPENLQKVFNAHGGIDTWNASQTLIYEMVKPEATEKHVTDLKSRKARIEGKNFSIGYDGTTVWLAQKDTTAFKGNARFYHNLYFYFYAMPFVLGDDGITYTEAENLLYEGVEYPGYKISYGDNVGDSPEDNYFIYYNPETFHMEWLGYTVTYYNGEPSNKVSYIRYGDWQEVNGILLPKTLTWHKTEDGKVTGERNSVEFTNVSLTNKTMENSMYERPADGVVVPKG</sequence>
<dbReference type="Pfam" id="PF20113">
    <property type="entry name" value="DUF6503"/>
    <property type="match status" value="1"/>
</dbReference>
<dbReference type="EMBL" id="CP019288">
    <property type="protein sequence ID" value="QHI39015.1"/>
    <property type="molecule type" value="Genomic_DNA"/>
</dbReference>
<reference evidence="1 2" key="1">
    <citation type="journal article" date="2013" name="Int. J. Syst. Evol. Microbiol.">
        <title>Kordia antarctica sp. nov., isolated from Antarctic seawater.</title>
        <authorList>
            <person name="Baek K."/>
            <person name="Choi A."/>
            <person name="Kang I."/>
            <person name="Lee K."/>
            <person name="Cho J.C."/>
        </authorList>
    </citation>
    <scope>NUCLEOTIDE SEQUENCE [LARGE SCALE GENOMIC DNA]</scope>
    <source>
        <strain evidence="1 2">IMCC3317</strain>
    </source>
</reference>
<dbReference type="KEGG" id="kan:IMCC3317_44150"/>
<dbReference type="Proteomes" id="UP000464657">
    <property type="component" value="Chromosome"/>
</dbReference>
<dbReference type="PROSITE" id="PS51257">
    <property type="entry name" value="PROKAR_LIPOPROTEIN"/>
    <property type="match status" value="1"/>
</dbReference>
<dbReference type="InterPro" id="IPR045444">
    <property type="entry name" value="DUF6503"/>
</dbReference>